<comment type="caution">
    <text evidence="5">The sequence shown here is derived from an EMBL/GenBank/DDBJ whole genome shotgun (WGS) entry which is preliminary data.</text>
</comment>
<feature type="region of interest" description="Disordered" evidence="3">
    <location>
        <begin position="158"/>
        <end position="191"/>
    </location>
</feature>
<keyword evidence="6" id="KW-1185">Reference proteome</keyword>
<protein>
    <recommendedName>
        <fullName evidence="4">Tetracycline repressor TetR C-terminal domain-containing protein</fullName>
    </recommendedName>
</protein>
<keyword evidence="2" id="KW-0804">Transcription</keyword>
<organism evidence="5 6">
    <name type="scientific">Paeniglutamicibacter kerguelensis</name>
    <dbReference type="NCBI Taxonomy" id="254788"/>
    <lineage>
        <taxon>Bacteria</taxon>
        <taxon>Bacillati</taxon>
        <taxon>Actinomycetota</taxon>
        <taxon>Actinomycetes</taxon>
        <taxon>Micrococcales</taxon>
        <taxon>Micrococcaceae</taxon>
        <taxon>Paeniglutamicibacter</taxon>
    </lineage>
</organism>
<feature type="compositionally biased region" description="Polar residues" evidence="3">
    <location>
        <begin position="159"/>
        <end position="168"/>
    </location>
</feature>
<dbReference type="EMBL" id="JAGIOF010000001">
    <property type="protein sequence ID" value="MBP2387842.1"/>
    <property type="molecule type" value="Genomic_DNA"/>
</dbReference>
<dbReference type="Gene3D" id="1.10.357.10">
    <property type="entry name" value="Tetracycline Repressor, domain 2"/>
    <property type="match status" value="1"/>
</dbReference>
<evidence type="ECO:0000313" key="5">
    <source>
        <dbReference type="EMBL" id="MBP2387842.1"/>
    </source>
</evidence>
<dbReference type="InterPro" id="IPR004111">
    <property type="entry name" value="Repressor_TetR_C"/>
</dbReference>
<name>A0ABS4XHC4_9MICC</name>
<evidence type="ECO:0000313" key="6">
    <source>
        <dbReference type="Proteomes" id="UP001296993"/>
    </source>
</evidence>
<evidence type="ECO:0000256" key="3">
    <source>
        <dbReference type="SAM" id="MobiDB-lite"/>
    </source>
</evidence>
<accession>A0ABS4XHC4</accession>
<evidence type="ECO:0000259" key="4">
    <source>
        <dbReference type="Pfam" id="PF02909"/>
    </source>
</evidence>
<sequence length="191" mass="20512">MQELLDRVLRMAHSRMTTSPTAWEACLTELATATLDTFLQYPSIAVTATSLTTSGPGELESMELMLACFSEAGLQGRSLAEQYAIFASYVLAGAAGLARDTTDPANNGTYEWFAGPLQADPSHHPLALSSRDDILALEEREIFFAGINQIIAAAKEKAQNQGPFSQPNPVAPLEHENTMGFTGRPPGTLPN</sequence>
<reference evidence="5 6" key="1">
    <citation type="submission" date="2021-03" db="EMBL/GenBank/DDBJ databases">
        <title>Sequencing the genomes of 1000 actinobacteria strains.</title>
        <authorList>
            <person name="Klenk H.-P."/>
        </authorList>
    </citation>
    <scope>NUCLEOTIDE SEQUENCE [LARGE SCALE GENOMIC DNA]</scope>
    <source>
        <strain evidence="5 6">DSM 15797</strain>
    </source>
</reference>
<proteinExistence type="predicted"/>
<evidence type="ECO:0000256" key="2">
    <source>
        <dbReference type="ARBA" id="ARBA00023163"/>
    </source>
</evidence>
<evidence type="ECO:0000256" key="1">
    <source>
        <dbReference type="ARBA" id="ARBA00023015"/>
    </source>
</evidence>
<keyword evidence="1" id="KW-0805">Transcription regulation</keyword>
<dbReference type="RefSeq" id="WP_245356402.1">
    <property type="nucleotide sequence ID" value="NZ_BAAAJY010000001.1"/>
</dbReference>
<dbReference type="InterPro" id="IPR036271">
    <property type="entry name" value="Tet_transcr_reg_TetR-rel_C_sf"/>
</dbReference>
<dbReference type="Pfam" id="PF02909">
    <property type="entry name" value="TetR_C_1"/>
    <property type="match status" value="1"/>
</dbReference>
<dbReference type="Proteomes" id="UP001296993">
    <property type="component" value="Unassembled WGS sequence"/>
</dbReference>
<gene>
    <name evidence="5" type="ORF">JOF47_003353</name>
</gene>
<feature type="domain" description="Tetracycline repressor TetR C-terminal" evidence="4">
    <location>
        <begin position="21"/>
        <end position="107"/>
    </location>
</feature>
<dbReference type="SUPFAM" id="SSF48498">
    <property type="entry name" value="Tetracyclin repressor-like, C-terminal domain"/>
    <property type="match status" value="1"/>
</dbReference>